<keyword evidence="1" id="KW-0472">Membrane</keyword>
<gene>
    <name evidence="2" type="ORF">M011DRAFT_313211</name>
</gene>
<proteinExistence type="predicted"/>
<protein>
    <submittedName>
        <fullName evidence="2">Uncharacterized protein</fullName>
    </submittedName>
</protein>
<keyword evidence="3" id="KW-1185">Reference proteome</keyword>
<feature type="transmembrane region" description="Helical" evidence="1">
    <location>
        <begin position="15"/>
        <end position="33"/>
    </location>
</feature>
<accession>A0A6A6VIG2</accession>
<name>A0A6A6VIG2_9PLEO</name>
<dbReference type="EMBL" id="MU006566">
    <property type="protein sequence ID" value="KAF2749589.1"/>
    <property type="molecule type" value="Genomic_DNA"/>
</dbReference>
<sequence length="76" mass="8343">MAGGELAVTVSDRSVRPGILLLLCHILLCTLNLSGDCAYKNRFAHLVSDLPILYLDSSLYLRLAASCPRQRVVRIS</sequence>
<keyword evidence="1" id="KW-0812">Transmembrane</keyword>
<keyword evidence="1" id="KW-1133">Transmembrane helix</keyword>
<organism evidence="2 3">
    <name type="scientific">Sporormia fimetaria CBS 119925</name>
    <dbReference type="NCBI Taxonomy" id="1340428"/>
    <lineage>
        <taxon>Eukaryota</taxon>
        <taxon>Fungi</taxon>
        <taxon>Dikarya</taxon>
        <taxon>Ascomycota</taxon>
        <taxon>Pezizomycotina</taxon>
        <taxon>Dothideomycetes</taxon>
        <taxon>Pleosporomycetidae</taxon>
        <taxon>Pleosporales</taxon>
        <taxon>Sporormiaceae</taxon>
        <taxon>Sporormia</taxon>
    </lineage>
</organism>
<evidence type="ECO:0000256" key="1">
    <source>
        <dbReference type="SAM" id="Phobius"/>
    </source>
</evidence>
<dbReference type="AlphaFoldDB" id="A0A6A6VIG2"/>
<evidence type="ECO:0000313" key="3">
    <source>
        <dbReference type="Proteomes" id="UP000799440"/>
    </source>
</evidence>
<dbReference type="Proteomes" id="UP000799440">
    <property type="component" value="Unassembled WGS sequence"/>
</dbReference>
<reference evidence="2" key="1">
    <citation type="journal article" date="2020" name="Stud. Mycol.">
        <title>101 Dothideomycetes genomes: a test case for predicting lifestyles and emergence of pathogens.</title>
        <authorList>
            <person name="Haridas S."/>
            <person name="Albert R."/>
            <person name="Binder M."/>
            <person name="Bloem J."/>
            <person name="Labutti K."/>
            <person name="Salamov A."/>
            <person name="Andreopoulos B."/>
            <person name="Baker S."/>
            <person name="Barry K."/>
            <person name="Bills G."/>
            <person name="Bluhm B."/>
            <person name="Cannon C."/>
            <person name="Castanera R."/>
            <person name="Culley D."/>
            <person name="Daum C."/>
            <person name="Ezra D."/>
            <person name="Gonzalez J."/>
            <person name="Henrissat B."/>
            <person name="Kuo A."/>
            <person name="Liang C."/>
            <person name="Lipzen A."/>
            <person name="Lutzoni F."/>
            <person name="Magnuson J."/>
            <person name="Mondo S."/>
            <person name="Nolan M."/>
            <person name="Ohm R."/>
            <person name="Pangilinan J."/>
            <person name="Park H.-J."/>
            <person name="Ramirez L."/>
            <person name="Alfaro M."/>
            <person name="Sun H."/>
            <person name="Tritt A."/>
            <person name="Yoshinaga Y."/>
            <person name="Zwiers L.-H."/>
            <person name="Turgeon B."/>
            <person name="Goodwin S."/>
            <person name="Spatafora J."/>
            <person name="Crous P."/>
            <person name="Grigoriev I."/>
        </authorList>
    </citation>
    <scope>NUCLEOTIDE SEQUENCE</scope>
    <source>
        <strain evidence="2">CBS 119925</strain>
    </source>
</reference>
<evidence type="ECO:0000313" key="2">
    <source>
        <dbReference type="EMBL" id="KAF2749589.1"/>
    </source>
</evidence>